<name>A0ACC0D1K4_9PEZI</name>
<reference evidence="1 2" key="1">
    <citation type="journal article" date="2022" name="New Phytol.">
        <title>Ecological generalism drives hyperdiversity of secondary metabolite gene clusters in xylarialean endophytes.</title>
        <authorList>
            <person name="Franco M.E.E."/>
            <person name="Wisecaver J.H."/>
            <person name="Arnold A.E."/>
            <person name="Ju Y.M."/>
            <person name="Slot J.C."/>
            <person name="Ahrendt S."/>
            <person name="Moore L.P."/>
            <person name="Eastman K.E."/>
            <person name="Scott K."/>
            <person name="Konkel Z."/>
            <person name="Mondo S.J."/>
            <person name="Kuo A."/>
            <person name="Hayes R.D."/>
            <person name="Haridas S."/>
            <person name="Andreopoulos B."/>
            <person name="Riley R."/>
            <person name="LaButti K."/>
            <person name="Pangilinan J."/>
            <person name="Lipzen A."/>
            <person name="Amirebrahimi M."/>
            <person name="Yan J."/>
            <person name="Adam C."/>
            <person name="Keymanesh K."/>
            <person name="Ng V."/>
            <person name="Louie K."/>
            <person name="Northen T."/>
            <person name="Drula E."/>
            <person name="Henrissat B."/>
            <person name="Hsieh H.M."/>
            <person name="Youens-Clark K."/>
            <person name="Lutzoni F."/>
            <person name="Miadlikowska J."/>
            <person name="Eastwood D.C."/>
            <person name="Hamelin R.C."/>
            <person name="Grigoriev I.V."/>
            <person name="U'Ren J.M."/>
        </authorList>
    </citation>
    <scope>NUCLEOTIDE SEQUENCE [LARGE SCALE GENOMIC DNA]</scope>
    <source>
        <strain evidence="1 2">ER1909</strain>
    </source>
</reference>
<dbReference type="Proteomes" id="UP001497680">
    <property type="component" value="Unassembled WGS sequence"/>
</dbReference>
<protein>
    <submittedName>
        <fullName evidence="1">Uncharacterized protein</fullName>
    </submittedName>
</protein>
<keyword evidence="2" id="KW-1185">Reference proteome</keyword>
<comment type="caution">
    <text evidence="1">The sequence shown here is derived from an EMBL/GenBank/DDBJ whole genome shotgun (WGS) entry which is preliminary data.</text>
</comment>
<gene>
    <name evidence="1" type="ORF">F4821DRAFT_130626</name>
</gene>
<evidence type="ECO:0000313" key="1">
    <source>
        <dbReference type="EMBL" id="KAI6086215.1"/>
    </source>
</evidence>
<dbReference type="EMBL" id="MU394317">
    <property type="protein sequence ID" value="KAI6086215.1"/>
    <property type="molecule type" value="Genomic_DNA"/>
</dbReference>
<proteinExistence type="predicted"/>
<sequence>MFTPFLLIAMALMVSAQFSTPPSNRATWKVGDVHSIKFKTTFTTFSIALWQQAPGGGSAALGPIVFGITNDTTAEFDWVVQTFSFDLETSNEFFFWMFEGSTSLQGNQSSPQLPSPYFNITDDSALSISSVTATSTSSRASVTETSLLSPTYSPTCDGDNSKDSGGLSVGAKAGIGVSVSIAGLVIIACIGLYVRHSRKQQSPALKLHDNIPSVPSDQSRPKVTPIEMSTINSSGLAELS</sequence>
<accession>A0ACC0D1K4</accession>
<evidence type="ECO:0000313" key="2">
    <source>
        <dbReference type="Proteomes" id="UP001497680"/>
    </source>
</evidence>
<organism evidence="1 2">
    <name type="scientific">Hypoxylon rubiginosum</name>
    <dbReference type="NCBI Taxonomy" id="110542"/>
    <lineage>
        <taxon>Eukaryota</taxon>
        <taxon>Fungi</taxon>
        <taxon>Dikarya</taxon>
        <taxon>Ascomycota</taxon>
        <taxon>Pezizomycotina</taxon>
        <taxon>Sordariomycetes</taxon>
        <taxon>Xylariomycetidae</taxon>
        <taxon>Xylariales</taxon>
        <taxon>Hypoxylaceae</taxon>
        <taxon>Hypoxylon</taxon>
    </lineage>
</organism>